<protein>
    <submittedName>
        <fullName evidence="2">Uncharacterized protein</fullName>
    </submittedName>
</protein>
<feature type="transmembrane region" description="Helical" evidence="1">
    <location>
        <begin position="20"/>
        <end position="38"/>
    </location>
</feature>
<dbReference type="Proteomes" id="UP000199584">
    <property type="component" value="Unassembled WGS sequence"/>
</dbReference>
<gene>
    <name evidence="2" type="ORF">SAMN05660706_1234</name>
</gene>
<keyword evidence="1" id="KW-0812">Transmembrane</keyword>
<keyword evidence="1" id="KW-1133">Transmembrane helix</keyword>
<dbReference type="OrthoDB" id="1706537at2"/>
<dbReference type="EMBL" id="FOYM01000023">
    <property type="protein sequence ID" value="SFR11513.1"/>
    <property type="molecule type" value="Genomic_DNA"/>
</dbReference>
<evidence type="ECO:0000256" key="1">
    <source>
        <dbReference type="SAM" id="Phobius"/>
    </source>
</evidence>
<proteinExistence type="predicted"/>
<keyword evidence="3" id="KW-1185">Reference proteome</keyword>
<dbReference type="AlphaFoldDB" id="A0A1I6E1B2"/>
<accession>A0A1I6E1B2</accession>
<organism evidence="2 3">
    <name type="scientific">Desulfoscipio geothermicus DSM 3669</name>
    <dbReference type="NCBI Taxonomy" id="1121426"/>
    <lineage>
        <taxon>Bacteria</taxon>
        <taxon>Bacillati</taxon>
        <taxon>Bacillota</taxon>
        <taxon>Clostridia</taxon>
        <taxon>Eubacteriales</taxon>
        <taxon>Desulfallaceae</taxon>
        <taxon>Desulfoscipio</taxon>
    </lineage>
</organism>
<name>A0A1I6E1B2_9FIRM</name>
<reference evidence="3" key="1">
    <citation type="submission" date="2016-10" db="EMBL/GenBank/DDBJ databases">
        <authorList>
            <person name="Varghese N."/>
            <person name="Submissions S."/>
        </authorList>
    </citation>
    <scope>NUCLEOTIDE SEQUENCE [LARGE SCALE GENOMIC DNA]</scope>
    <source>
        <strain evidence="3">DSM 3669</strain>
    </source>
</reference>
<sequence length="82" mass="9592">MKKRQVHFGITKFKEVVPGVMVPLSYDFWKPLILYFALRSNTFRVDCWNAEIFIFYYVGDVIGFIINAWLVLILAGRVKECG</sequence>
<evidence type="ECO:0000313" key="2">
    <source>
        <dbReference type="EMBL" id="SFR11513.1"/>
    </source>
</evidence>
<feature type="transmembrane region" description="Helical" evidence="1">
    <location>
        <begin position="53"/>
        <end position="75"/>
    </location>
</feature>
<dbReference type="RefSeq" id="WP_092485170.1">
    <property type="nucleotide sequence ID" value="NZ_FOYM01000023.1"/>
</dbReference>
<evidence type="ECO:0000313" key="3">
    <source>
        <dbReference type="Proteomes" id="UP000199584"/>
    </source>
</evidence>
<keyword evidence="1" id="KW-0472">Membrane</keyword>